<comment type="caution">
    <text evidence="1">The sequence shown here is derived from an EMBL/GenBank/DDBJ whole genome shotgun (WGS) entry which is preliminary data.</text>
</comment>
<dbReference type="Proteomes" id="UP000499080">
    <property type="component" value="Unassembled WGS sequence"/>
</dbReference>
<keyword evidence="2" id="KW-1185">Reference proteome</keyword>
<dbReference type="AlphaFoldDB" id="A0A4Y2KJ17"/>
<dbReference type="EMBL" id="BGPR01004628">
    <property type="protein sequence ID" value="GBN01547.1"/>
    <property type="molecule type" value="Genomic_DNA"/>
</dbReference>
<organism evidence="1 2">
    <name type="scientific">Araneus ventricosus</name>
    <name type="common">Orbweaver spider</name>
    <name type="synonym">Epeira ventricosa</name>
    <dbReference type="NCBI Taxonomy" id="182803"/>
    <lineage>
        <taxon>Eukaryota</taxon>
        <taxon>Metazoa</taxon>
        <taxon>Ecdysozoa</taxon>
        <taxon>Arthropoda</taxon>
        <taxon>Chelicerata</taxon>
        <taxon>Arachnida</taxon>
        <taxon>Araneae</taxon>
        <taxon>Araneomorphae</taxon>
        <taxon>Entelegynae</taxon>
        <taxon>Araneoidea</taxon>
        <taxon>Araneidae</taxon>
        <taxon>Araneus</taxon>
    </lineage>
</organism>
<sequence>MCGGVNVSWSWAMCGGVKMCPSREQMNTSSLDFAADNAAKKPSALLATLSPLLTCRSGCRVNSIPNFFFHTCCPCYEGDIFTETLQKSKLTR</sequence>
<evidence type="ECO:0000313" key="2">
    <source>
        <dbReference type="Proteomes" id="UP000499080"/>
    </source>
</evidence>
<protein>
    <submittedName>
        <fullName evidence="1">Uncharacterized protein</fullName>
    </submittedName>
</protein>
<accession>A0A4Y2KJ17</accession>
<gene>
    <name evidence="1" type="ORF">AVEN_109137_1</name>
</gene>
<name>A0A4Y2KJ17_ARAVE</name>
<evidence type="ECO:0000313" key="1">
    <source>
        <dbReference type="EMBL" id="GBN01547.1"/>
    </source>
</evidence>
<proteinExistence type="predicted"/>
<reference evidence="1 2" key="1">
    <citation type="journal article" date="2019" name="Sci. Rep.">
        <title>Orb-weaving spider Araneus ventricosus genome elucidates the spidroin gene catalogue.</title>
        <authorList>
            <person name="Kono N."/>
            <person name="Nakamura H."/>
            <person name="Ohtoshi R."/>
            <person name="Moran D.A.P."/>
            <person name="Shinohara A."/>
            <person name="Yoshida Y."/>
            <person name="Fujiwara M."/>
            <person name="Mori M."/>
            <person name="Tomita M."/>
            <person name="Arakawa K."/>
        </authorList>
    </citation>
    <scope>NUCLEOTIDE SEQUENCE [LARGE SCALE GENOMIC DNA]</scope>
</reference>